<protein>
    <submittedName>
        <fullName evidence="5">CHRD domain-containing protein</fullName>
    </submittedName>
</protein>
<organism evidence="5 6">
    <name type="scientific">Negadavirga shengliensis</name>
    <dbReference type="NCBI Taxonomy" id="1389218"/>
    <lineage>
        <taxon>Bacteria</taxon>
        <taxon>Pseudomonadati</taxon>
        <taxon>Bacteroidota</taxon>
        <taxon>Cytophagia</taxon>
        <taxon>Cytophagales</taxon>
        <taxon>Cyclobacteriaceae</taxon>
        <taxon>Negadavirga</taxon>
    </lineage>
</organism>
<keyword evidence="3" id="KW-0732">Signal</keyword>
<dbReference type="SUPFAM" id="SSF49329">
    <property type="entry name" value="Cu,Zn superoxide dismutase-like"/>
    <property type="match status" value="1"/>
</dbReference>
<evidence type="ECO:0000259" key="4">
    <source>
        <dbReference type="Pfam" id="PF07452"/>
    </source>
</evidence>
<evidence type="ECO:0000313" key="5">
    <source>
        <dbReference type="EMBL" id="MFC4871753.1"/>
    </source>
</evidence>
<proteinExistence type="inferred from homology"/>
<name>A0ABV9SZF6_9BACT</name>
<dbReference type="PROSITE" id="PS51257">
    <property type="entry name" value="PROKAR_LIPOPROTEIN"/>
    <property type="match status" value="1"/>
</dbReference>
<comment type="similarity">
    <text evidence="1">Belongs to the Cu-Zn superoxide dismutase family.</text>
</comment>
<evidence type="ECO:0000313" key="6">
    <source>
        <dbReference type="Proteomes" id="UP001595818"/>
    </source>
</evidence>
<dbReference type="InterPro" id="IPR036423">
    <property type="entry name" value="SOD-like_Cu/Zn_dom_sf"/>
</dbReference>
<dbReference type="Proteomes" id="UP001595818">
    <property type="component" value="Unassembled WGS sequence"/>
</dbReference>
<evidence type="ECO:0000256" key="1">
    <source>
        <dbReference type="ARBA" id="ARBA00010457"/>
    </source>
</evidence>
<dbReference type="Pfam" id="PF07452">
    <property type="entry name" value="CHRD"/>
    <property type="match status" value="1"/>
</dbReference>
<evidence type="ECO:0000256" key="2">
    <source>
        <dbReference type="SAM" id="MobiDB-lite"/>
    </source>
</evidence>
<dbReference type="Gene3D" id="2.60.40.200">
    <property type="entry name" value="Superoxide dismutase, copper/zinc binding domain"/>
    <property type="match status" value="1"/>
</dbReference>
<dbReference type="InterPro" id="IPR010895">
    <property type="entry name" value="CHRD"/>
</dbReference>
<dbReference type="EMBL" id="JBHSJJ010000004">
    <property type="protein sequence ID" value="MFC4871753.1"/>
    <property type="molecule type" value="Genomic_DNA"/>
</dbReference>
<comment type="caution">
    <text evidence="5">The sequence shown here is derived from an EMBL/GenBank/DDBJ whole genome shotgun (WGS) entry which is preliminary data.</text>
</comment>
<accession>A0ABV9SZF6</accession>
<feature type="region of interest" description="Disordered" evidence="2">
    <location>
        <begin position="148"/>
        <end position="174"/>
    </location>
</feature>
<gene>
    <name evidence="5" type="ORF">ACFPFU_08660</name>
</gene>
<feature type="chain" id="PRO_5045849572" evidence="3">
    <location>
        <begin position="25"/>
        <end position="174"/>
    </location>
</feature>
<dbReference type="RefSeq" id="WP_377063524.1">
    <property type="nucleotide sequence ID" value="NZ_JBHSJJ010000004.1"/>
</dbReference>
<feature type="domain" description="CHRD" evidence="4">
    <location>
        <begin position="49"/>
        <end position="138"/>
    </location>
</feature>
<keyword evidence="6" id="KW-1185">Reference proteome</keyword>
<sequence>MEKLKAIRMLSIVLALSVFMVSCGDDDQEPTPEIVQKVYTMNSVSDPAISGTITFTKQDESTTMVKIELTGTEAGNSHPAHIHANSASQGGPIVIGLESVDGGTGVSETAVSELNNGTPITYEQLLNFDGHANVHLSTSAMATLVAQGNVGSNSGGENNGDDDDDDPGNGGNGY</sequence>
<evidence type="ECO:0000256" key="3">
    <source>
        <dbReference type="SAM" id="SignalP"/>
    </source>
</evidence>
<reference evidence="6" key="1">
    <citation type="journal article" date="2019" name="Int. J. Syst. Evol. Microbiol.">
        <title>The Global Catalogue of Microorganisms (GCM) 10K type strain sequencing project: providing services to taxonomists for standard genome sequencing and annotation.</title>
        <authorList>
            <consortium name="The Broad Institute Genomics Platform"/>
            <consortium name="The Broad Institute Genome Sequencing Center for Infectious Disease"/>
            <person name="Wu L."/>
            <person name="Ma J."/>
        </authorList>
    </citation>
    <scope>NUCLEOTIDE SEQUENCE [LARGE SCALE GENOMIC DNA]</scope>
    <source>
        <strain evidence="6">CGMCC 4.7466</strain>
    </source>
</reference>
<feature type="signal peptide" evidence="3">
    <location>
        <begin position="1"/>
        <end position="24"/>
    </location>
</feature>